<proteinExistence type="predicted"/>
<organism evidence="1 2">
    <name type="scientific">Staphylococcus equorum</name>
    <dbReference type="NCBI Taxonomy" id="246432"/>
    <lineage>
        <taxon>Bacteria</taxon>
        <taxon>Bacillati</taxon>
        <taxon>Bacillota</taxon>
        <taxon>Bacilli</taxon>
        <taxon>Bacillales</taxon>
        <taxon>Staphylococcaceae</taxon>
        <taxon>Staphylococcus</taxon>
    </lineage>
</organism>
<dbReference type="EMBL" id="LNPX01000004">
    <property type="protein sequence ID" value="OEK58981.1"/>
    <property type="molecule type" value="Genomic_DNA"/>
</dbReference>
<protein>
    <submittedName>
        <fullName evidence="1">Uncharacterized protein</fullName>
    </submittedName>
</protein>
<evidence type="ECO:0000313" key="1">
    <source>
        <dbReference type="EMBL" id="OEK58981.1"/>
    </source>
</evidence>
<dbReference type="RefSeq" id="WP_069854382.1">
    <property type="nucleotide sequence ID" value="NZ_LNPX01000004.1"/>
</dbReference>
<name>A0AAP7LV07_9STAP</name>
<comment type="caution">
    <text evidence="1">The sequence shown here is derived from an EMBL/GenBank/DDBJ whole genome shotgun (WGS) entry which is preliminary data.</text>
</comment>
<reference evidence="2" key="1">
    <citation type="submission" date="2015-11" db="EMBL/GenBank/DDBJ databases">
        <title>Genomic diversity of Staphylococcus saprophyticus strains from urinary tract infections, animal surfaces, and fermented foods.</title>
        <authorList>
            <person name="Wolfe B.E."/>
        </authorList>
    </citation>
    <scope>NUCLEOTIDE SEQUENCE [LARGE SCALE GENOMIC DNA]</scope>
    <source>
        <strain evidence="2">738_7</strain>
    </source>
</reference>
<evidence type="ECO:0000313" key="2">
    <source>
        <dbReference type="Proteomes" id="UP000095464"/>
    </source>
</evidence>
<accession>A0AAP7LV07</accession>
<gene>
    <name evidence="1" type="ORF">ASS94_01250</name>
</gene>
<dbReference type="AlphaFoldDB" id="A0AAP7LV07"/>
<dbReference type="Proteomes" id="UP000095464">
    <property type="component" value="Unassembled WGS sequence"/>
</dbReference>
<sequence length="79" mass="9343">MNKITTELKLKGLKKRLSDAYGDLRRYEHYEEIGFDFPDDIKKHKAEVEQYKDMLSSYRVDVVFLKATKVVKYSSHQVA</sequence>